<evidence type="ECO:0000256" key="2">
    <source>
        <dbReference type="ARBA" id="ARBA00022801"/>
    </source>
</evidence>
<feature type="domain" description="DEAD-box RNA helicase Q" evidence="11">
    <location>
        <begin position="4"/>
        <end position="32"/>
    </location>
</feature>
<dbReference type="PANTHER" id="PTHR24031">
    <property type="entry name" value="RNA HELICASE"/>
    <property type="match status" value="1"/>
</dbReference>
<keyword evidence="5 7" id="KW-0694">RNA-binding</keyword>
<evidence type="ECO:0000256" key="4">
    <source>
        <dbReference type="ARBA" id="ARBA00022840"/>
    </source>
</evidence>
<comment type="similarity">
    <text evidence="7">Belongs to the DEAD box helicase family.</text>
</comment>
<dbReference type="AlphaFoldDB" id="A0A0M0K6M5"/>
<keyword evidence="13" id="KW-1185">Reference proteome</keyword>
<dbReference type="Proteomes" id="UP000037460">
    <property type="component" value="Unassembled WGS sequence"/>
</dbReference>
<dbReference type="PROSITE" id="PS51194">
    <property type="entry name" value="HELICASE_CTER"/>
    <property type="match status" value="1"/>
</dbReference>
<feature type="domain" description="Helicase ATP-binding" evidence="9">
    <location>
        <begin position="35"/>
        <end position="230"/>
    </location>
</feature>
<keyword evidence="3 7" id="KW-0347">Helicase</keyword>
<dbReference type="SUPFAM" id="SSF52540">
    <property type="entry name" value="P-loop containing nucleoside triphosphate hydrolases"/>
    <property type="match status" value="1"/>
</dbReference>
<protein>
    <recommendedName>
        <fullName evidence="7">ATP-dependent RNA helicase</fullName>
        <ecNumber evidence="7">3.6.4.13</ecNumber>
    </recommendedName>
</protein>
<dbReference type="InterPro" id="IPR027417">
    <property type="entry name" value="P-loop_NTPase"/>
</dbReference>
<dbReference type="PROSITE" id="PS51195">
    <property type="entry name" value="Q_MOTIF"/>
    <property type="match status" value="1"/>
</dbReference>
<dbReference type="GO" id="GO:0016787">
    <property type="term" value="F:hydrolase activity"/>
    <property type="evidence" value="ECO:0007669"/>
    <property type="project" value="UniProtKB-KW"/>
</dbReference>
<reference evidence="13" key="1">
    <citation type="journal article" date="2015" name="PLoS Genet.">
        <title>Genome Sequence and Transcriptome Analyses of Chrysochromulina tobin: Metabolic Tools for Enhanced Algal Fitness in the Prominent Order Prymnesiales (Haptophyceae).</title>
        <authorList>
            <person name="Hovde B.T."/>
            <person name="Deodato C.R."/>
            <person name="Hunsperger H.M."/>
            <person name="Ryken S.A."/>
            <person name="Yost W."/>
            <person name="Jha R.K."/>
            <person name="Patterson J."/>
            <person name="Monnat R.J. Jr."/>
            <person name="Barlow S.B."/>
            <person name="Starkenburg S.R."/>
            <person name="Cattolico R.A."/>
        </authorList>
    </citation>
    <scope>NUCLEOTIDE SEQUENCE</scope>
    <source>
        <strain evidence="13">CCMP291</strain>
    </source>
</reference>
<comment type="domain">
    <text evidence="7">The Q motif is unique to and characteristic of the DEAD box family of RNA helicases and controls ATP binding and hydrolysis.</text>
</comment>
<dbReference type="GO" id="GO:0003723">
    <property type="term" value="F:RNA binding"/>
    <property type="evidence" value="ECO:0007669"/>
    <property type="project" value="UniProtKB-UniRule"/>
</dbReference>
<evidence type="ECO:0000256" key="7">
    <source>
        <dbReference type="RuleBase" id="RU365068"/>
    </source>
</evidence>
<evidence type="ECO:0000256" key="8">
    <source>
        <dbReference type="SAM" id="MobiDB-lite"/>
    </source>
</evidence>
<keyword evidence="2 7" id="KW-0378">Hydrolase</keyword>
<evidence type="ECO:0000256" key="6">
    <source>
        <dbReference type="PROSITE-ProRule" id="PRU00552"/>
    </source>
</evidence>
<dbReference type="OrthoDB" id="193716at2759"/>
<gene>
    <name evidence="12" type="ORF">Ctob_011525</name>
</gene>
<feature type="region of interest" description="Disordered" evidence="8">
    <location>
        <begin position="596"/>
        <end position="615"/>
    </location>
</feature>
<dbReference type="InterPro" id="IPR014014">
    <property type="entry name" value="RNA_helicase_DEAD_Q_motif"/>
</dbReference>
<dbReference type="PROSITE" id="PS51192">
    <property type="entry name" value="HELICASE_ATP_BIND_1"/>
    <property type="match status" value="1"/>
</dbReference>
<dbReference type="InterPro" id="IPR001650">
    <property type="entry name" value="Helicase_C-like"/>
</dbReference>
<dbReference type="GO" id="GO:0003724">
    <property type="term" value="F:RNA helicase activity"/>
    <property type="evidence" value="ECO:0007669"/>
    <property type="project" value="UniProtKB-EC"/>
</dbReference>
<comment type="catalytic activity">
    <reaction evidence="7">
        <text>ATP + H2O = ADP + phosphate + H(+)</text>
        <dbReference type="Rhea" id="RHEA:13065"/>
        <dbReference type="ChEBI" id="CHEBI:15377"/>
        <dbReference type="ChEBI" id="CHEBI:15378"/>
        <dbReference type="ChEBI" id="CHEBI:30616"/>
        <dbReference type="ChEBI" id="CHEBI:43474"/>
        <dbReference type="ChEBI" id="CHEBI:456216"/>
        <dbReference type="EC" id="3.6.4.13"/>
    </reaction>
</comment>
<dbReference type="Gene3D" id="3.40.50.300">
    <property type="entry name" value="P-loop containing nucleotide triphosphate hydrolases"/>
    <property type="match status" value="2"/>
</dbReference>
<sequence>MPTLALAAPGIREELVRALADAGVKELTPIQSECLPHCLAGSDVLAKAKTGTGKTFAFLLPTFERLARSNSRRPLPSGVDPVRALVLSSARELGTQIVTQAEKLAASLPQYNVETIMGASSVTPQRERLDPSIAERFSAQYGGVVDVMVATPGRLIEHLHSTSSFAARLAGVEVLILDECDMLLDGGFQRDIEEIISALPAGRQTLCFSATVPEKMLAVLGLALRPDHVVVDCVGEVTADAHSQIVQRVLVHPLDRSMVALYALIREEMASHPDTYKVMAFLPTARQVQFSTLCLVEMGIAVLEIHSRRTATERSYASDTFRKHTKQVLLSSDVSARGVDYPDVTLVLQVGSPASRDVYVQRIGRTGRAGASGAAILLLCEYEKSFLSTLKGLPIEHMASDNLGSVEEMRAVRAAAARVDDEVATQTYRAWIVAMNGQRKALKWSKPDIVTNANLYAREVLGRTTIPTLPRKAAVECALVGLAGLNIEETPSDADAAAEAKAEAAPQLELVVKFDFAALGLAFKKDAMAAKAAIVALTEPESIALQASLDSIGEAMVGGYRITPLMVTLRMVEKRLSKNESSSSVSSLAKSRNASSASLATTCTDPDSLGSAAPSRVGSAVDLSDVSAEPPAQSTTKKKASPEEVKAATARVAAAGAALKEAMAAAAAAGLDAASDGAVLAAQAAMNEAKEAKSILMMGGSRKM</sequence>
<evidence type="ECO:0000313" key="13">
    <source>
        <dbReference type="Proteomes" id="UP000037460"/>
    </source>
</evidence>
<keyword evidence="4 7" id="KW-0067">ATP-binding</keyword>
<dbReference type="EC" id="3.6.4.13" evidence="7"/>
<organism evidence="12 13">
    <name type="scientific">Chrysochromulina tobinii</name>
    <dbReference type="NCBI Taxonomy" id="1460289"/>
    <lineage>
        <taxon>Eukaryota</taxon>
        <taxon>Haptista</taxon>
        <taxon>Haptophyta</taxon>
        <taxon>Prymnesiophyceae</taxon>
        <taxon>Prymnesiales</taxon>
        <taxon>Chrysochromulinaceae</taxon>
        <taxon>Chrysochromulina</taxon>
    </lineage>
</organism>
<evidence type="ECO:0000256" key="3">
    <source>
        <dbReference type="ARBA" id="ARBA00022806"/>
    </source>
</evidence>
<dbReference type="InterPro" id="IPR011545">
    <property type="entry name" value="DEAD/DEAH_box_helicase_dom"/>
</dbReference>
<evidence type="ECO:0000259" key="9">
    <source>
        <dbReference type="PROSITE" id="PS51192"/>
    </source>
</evidence>
<evidence type="ECO:0000313" key="12">
    <source>
        <dbReference type="EMBL" id="KOO34450.1"/>
    </source>
</evidence>
<comment type="caution">
    <text evidence="12">The sequence shown here is derived from an EMBL/GenBank/DDBJ whole genome shotgun (WGS) entry which is preliminary data.</text>
</comment>
<feature type="region of interest" description="Disordered" evidence="8">
    <location>
        <begin position="620"/>
        <end position="645"/>
    </location>
</feature>
<feature type="domain" description="Helicase C-terminal" evidence="10">
    <location>
        <begin position="257"/>
        <end position="413"/>
    </location>
</feature>
<feature type="short sequence motif" description="Q motif" evidence="6">
    <location>
        <begin position="4"/>
        <end position="32"/>
    </location>
</feature>
<dbReference type="EMBL" id="JWZX01001218">
    <property type="protein sequence ID" value="KOO34450.1"/>
    <property type="molecule type" value="Genomic_DNA"/>
</dbReference>
<dbReference type="CDD" id="cd18787">
    <property type="entry name" value="SF2_C_DEAD"/>
    <property type="match status" value="1"/>
</dbReference>
<evidence type="ECO:0000256" key="1">
    <source>
        <dbReference type="ARBA" id="ARBA00022741"/>
    </source>
</evidence>
<dbReference type="Pfam" id="PF00271">
    <property type="entry name" value="Helicase_C"/>
    <property type="match status" value="1"/>
</dbReference>
<proteinExistence type="inferred from homology"/>
<evidence type="ECO:0000256" key="5">
    <source>
        <dbReference type="ARBA" id="ARBA00022884"/>
    </source>
</evidence>
<dbReference type="Pfam" id="PF00270">
    <property type="entry name" value="DEAD"/>
    <property type="match status" value="1"/>
</dbReference>
<comment type="function">
    <text evidence="7">RNA helicase.</text>
</comment>
<dbReference type="SMART" id="SM00490">
    <property type="entry name" value="HELICc"/>
    <property type="match status" value="1"/>
</dbReference>
<accession>A0A0M0K6M5</accession>
<dbReference type="GO" id="GO:0005524">
    <property type="term" value="F:ATP binding"/>
    <property type="evidence" value="ECO:0007669"/>
    <property type="project" value="UniProtKB-UniRule"/>
</dbReference>
<evidence type="ECO:0000259" key="10">
    <source>
        <dbReference type="PROSITE" id="PS51194"/>
    </source>
</evidence>
<dbReference type="SMART" id="SM00487">
    <property type="entry name" value="DEXDc"/>
    <property type="match status" value="1"/>
</dbReference>
<keyword evidence="1 7" id="KW-0547">Nucleotide-binding</keyword>
<dbReference type="InterPro" id="IPR014001">
    <property type="entry name" value="Helicase_ATP-bd"/>
</dbReference>
<name>A0A0M0K6M5_9EUKA</name>
<evidence type="ECO:0000259" key="11">
    <source>
        <dbReference type="PROSITE" id="PS51195"/>
    </source>
</evidence>